<dbReference type="InterPro" id="IPR011146">
    <property type="entry name" value="HIT-like"/>
</dbReference>
<dbReference type="GO" id="GO:0008168">
    <property type="term" value="F:methyltransferase activity"/>
    <property type="evidence" value="ECO:0007669"/>
    <property type="project" value="UniProtKB-KW"/>
</dbReference>
<keyword evidence="4" id="KW-1185">Reference proteome</keyword>
<comment type="caution">
    <text evidence="3">The sequence shown here is derived from an EMBL/GenBank/DDBJ whole genome shotgun (WGS) entry which is preliminary data.</text>
</comment>
<evidence type="ECO:0000313" key="4">
    <source>
        <dbReference type="Proteomes" id="UP001438008"/>
    </source>
</evidence>
<proteinExistence type="predicted"/>
<evidence type="ECO:0000313" key="3">
    <source>
        <dbReference type="EMBL" id="MEQ2473297.1"/>
    </source>
</evidence>
<dbReference type="Gene3D" id="3.30.428.10">
    <property type="entry name" value="HIT-like"/>
    <property type="match status" value="1"/>
</dbReference>
<dbReference type="Pfam" id="PF01230">
    <property type="entry name" value="HIT"/>
    <property type="match status" value="1"/>
</dbReference>
<feature type="short sequence motif" description="Histidine triad motif" evidence="1">
    <location>
        <begin position="95"/>
        <end position="99"/>
    </location>
</feature>
<dbReference type="InterPro" id="IPR036265">
    <property type="entry name" value="HIT-like_sf"/>
</dbReference>
<keyword evidence="3" id="KW-0489">Methyltransferase</keyword>
<organism evidence="3 4">
    <name type="scientific">Laedolimicola intestinihominis</name>
    <dbReference type="NCBI Taxonomy" id="3133166"/>
    <lineage>
        <taxon>Bacteria</taxon>
        <taxon>Bacillati</taxon>
        <taxon>Bacillota</taxon>
        <taxon>Clostridia</taxon>
        <taxon>Lachnospirales</taxon>
        <taxon>Lachnospiraceae</taxon>
        <taxon>Laedolimicola</taxon>
    </lineage>
</organism>
<protein>
    <submittedName>
        <fullName evidence="3">HIT family protein</fullName>
        <ecNumber evidence="3">2.1.1.-</ecNumber>
    </submittedName>
</protein>
<gene>
    <name evidence="3" type="ORF">WMO29_12490</name>
</gene>
<dbReference type="EC" id="2.1.1.-" evidence="3"/>
<feature type="domain" description="HIT" evidence="2">
    <location>
        <begin position="39"/>
        <end position="110"/>
    </location>
</feature>
<dbReference type="PROSITE" id="PS51084">
    <property type="entry name" value="HIT_2"/>
    <property type="match status" value="1"/>
</dbReference>
<reference evidence="3 4" key="1">
    <citation type="submission" date="2024-03" db="EMBL/GenBank/DDBJ databases">
        <title>Human intestinal bacterial collection.</title>
        <authorList>
            <person name="Pauvert C."/>
            <person name="Hitch T.C.A."/>
            <person name="Clavel T."/>
        </authorList>
    </citation>
    <scope>NUCLEOTIDE SEQUENCE [LARGE SCALE GENOMIC DNA]</scope>
    <source>
        <strain evidence="3 4">CLA-AA-H132</strain>
    </source>
</reference>
<name>A0ABV1FJQ4_9FIRM</name>
<dbReference type="GO" id="GO:0032259">
    <property type="term" value="P:methylation"/>
    <property type="evidence" value="ECO:0007669"/>
    <property type="project" value="UniProtKB-KW"/>
</dbReference>
<dbReference type="RefSeq" id="WP_349165021.1">
    <property type="nucleotide sequence ID" value="NZ_JBBMFE010000012.1"/>
</dbReference>
<keyword evidence="3" id="KW-0808">Transferase</keyword>
<evidence type="ECO:0000259" key="2">
    <source>
        <dbReference type="PROSITE" id="PS51084"/>
    </source>
</evidence>
<sequence>MAEGCMYCEAGDERRLELMTPIVDLKVSTLHFYREQSYPGRCVLVYHKHIQKLTDLEPEEYMAFFEDASKAAQKLTELYHPDKINYLILGDLCPHLHLHLVPKYQGGTDWGRMFQMMPEAHKILTAEEEAAEVLKIKRALEE</sequence>
<dbReference type="EMBL" id="JBBMFE010000012">
    <property type="protein sequence ID" value="MEQ2473297.1"/>
    <property type="molecule type" value="Genomic_DNA"/>
</dbReference>
<dbReference type="SUPFAM" id="SSF54197">
    <property type="entry name" value="HIT-like"/>
    <property type="match status" value="1"/>
</dbReference>
<dbReference type="Proteomes" id="UP001438008">
    <property type="component" value="Unassembled WGS sequence"/>
</dbReference>
<accession>A0ABV1FJQ4</accession>
<evidence type="ECO:0000256" key="1">
    <source>
        <dbReference type="PROSITE-ProRule" id="PRU00464"/>
    </source>
</evidence>